<dbReference type="Gene3D" id="3.90.245.10">
    <property type="entry name" value="Ribonucleoside hydrolase-like"/>
    <property type="match status" value="1"/>
</dbReference>
<dbReference type="GO" id="GO:0005829">
    <property type="term" value="C:cytosol"/>
    <property type="evidence" value="ECO:0007669"/>
    <property type="project" value="TreeGrafter"/>
</dbReference>
<dbReference type="Proteomes" id="UP000446866">
    <property type="component" value="Unassembled WGS sequence"/>
</dbReference>
<dbReference type="Pfam" id="PF01156">
    <property type="entry name" value="IU_nuc_hydro"/>
    <property type="match status" value="1"/>
</dbReference>
<dbReference type="GO" id="GO:0006152">
    <property type="term" value="P:purine nucleoside catabolic process"/>
    <property type="evidence" value="ECO:0007669"/>
    <property type="project" value="TreeGrafter"/>
</dbReference>
<evidence type="ECO:0000313" key="5">
    <source>
        <dbReference type="Proteomes" id="UP000446866"/>
    </source>
</evidence>
<accession>A0A845QLD3</accession>
<evidence type="ECO:0000259" key="3">
    <source>
        <dbReference type="Pfam" id="PF01156"/>
    </source>
</evidence>
<keyword evidence="2" id="KW-0326">Glycosidase</keyword>
<dbReference type="EMBL" id="QXWK01000021">
    <property type="protein sequence ID" value="NBH62244.1"/>
    <property type="molecule type" value="Genomic_DNA"/>
</dbReference>
<protein>
    <submittedName>
        <fullName evidence="4">Ribonucleoside hydrolase RihC</fullName>
    </submittedName>
</protein>
<proteinExistence type="predicted"/>
<dbReference type="PANTHER" id="PTHR12304">
    <property type="entry name" value="INOSINE-URIDINE PREFERRING NUCLEOSIDE HYDROLASE"/>
    <property type="match status" value="1"/>
</dbReference>
<keyword evidence="1 4" id="KW-0378">Hydrolase</keyword>
<dbReference type="InterPro" id="IPR001910">
    <property type="entry name" value="Inosine/uridine_hydrolase_dom"/>
</dbReference>
<dbReference type="AlphaFoldDB" id="A0A845QLD3"/>
<dbReference type="SUPFAM" id="SSF53590">
    <property type="entry name" value="Nucleoside hydrolase"/>
    <property type="match status" value="1"/>
</dbReference>
<organism evidence="4 5">
    <name type="scientific">Anaerotruncus colihominis</name>
    <dbReference type="NCBI Taxonomy" id="169435"/>
    <lineage>
        <taxon>Bacteria</taxon>
        <taxon>Bacillati</taxon>
        <taxon>Bacillota</taxon>
        <taxon>Clostridia</taxon>
        <taxon>Eubacteriales</taxon>
        <taxon>Oscillospiraceae</taxon>
        <taxon>Anaerotruncus</taxon>
    </lineage>
</organism>
<keyword evidence="5" id="KW-1185">Reference proteome</keyword>
<dbReference type="NCBIfam" id="NF008036">
    <property type="entry name" value="PRK10768.1"/>
    <property type="match status" value="1"/>
</dbReference>
<gene>
    <name evidence="4" type="primary">rihC</name>
    <name evidence="4" type="ORF">D0435_11335</name>
</gene>
<dbReference type="PANTHER" id="PTHR12304:SF15">
    <property type="entry name" value="NON-SPECIFIC RIBONUCLEOSIDE HYDROLASE RIHC"/>
    <property type="match status" value="1"/>
</dbReference>
<evidence type="ECO:0000256" key="1">
    <source>
        <dbReference type="ARBA" id="ARBA00022801"/>
    </source>
</evidence>
<dbReference type="InterPro" id="IPR036452">
    <property type="entry name" value="Ribo_hydro-like"/>
</dbReference>
<sequence>MNPRPIIFDTDPGIDDAAAIVIAIRNPSLDVRLLSTVGANVEVEKTTANALKLTEFLDVDIPVAKGCGQPLMRTLEPCPEIHGLTGMDGFDFPPLQRKPLEKHAVEAMREMIMASEEKVTLVVIGTHTNIAILFRLYPEVKTKIAEIVTMGGGLSGGNTNSTAEFNIYNDPHAAAIVFESGVPITMLGLNVTRLALLHRPAAERIDKSGPAGHMLFSLFEHYRGGSLDTGLIVHDACTIAYLLHPEFFKTEMMSIEVATEGVAAGTTVSDFRAVRNGEKAANINVCTEVDAEKFENWFVEEFCR</sequence>
<dbReference type="GO" id="GO:0008477">
    <property type="term" value="F:purine nucleosidase activity"/>
    <property type="evidence" value="ECO:0007669"/>
    <property type="project" value="TreeGrafter"/>
</dbReference>
<feature type="domain" description="Inosine/uridine-preferring nucleoside hydrolase" evidence="3">
    <location>
        <begin position="6"/>
        <end position="295"/>
    </location>
</feature>
<dbReference type="CDD" id="cd02651">
    <property type="entry name" value="nuc_hydro_IU_UC_XIUA"/>
    <property type="match status" value="1"/>
</dbReference>
<evidence type="ECO:0000313" key="4">
    <source>
        <dbReference type="EMBL" id="NBH62244.1"/>
    </source>
</evidence>
<comment type="caution">
    <text evidence="4">The sequence shown here is derived from an EMBL/GenBank/DDBJ whole genome shotgun (WGS) entry which is preliminary data.</text>
</comment>
<reference evidence="4 5" key="1">
    <citation type="submission" date="2018-08" db="EMBL/GenBank/DDBJ databases">
        <title>Murine metabolic-syndrome-specific gut microbial biobank.</title>
        <authorList>
            <person name="Liu C."/>
        </authorList>
    </citation>
    <scope>NUCLEOTIDE SEQUENCE [LARGE SCALE GENOMIC DNA]</scope>
    <source>
        <strain evidence="4 5">28</strain>
    </source>
</reference>
<dbReference type="InterPro" id="IPR023186">
    <property type="entry name" value="IUNH"/>
</dbReference>
<evidence type="ECO:0000256" key="2">
    <source>
        <dbReference type="ARBA" id="ARBA00023295"/>
    </source>
</evidence>
<name>A0A845QLD3_9FIRM</name>